<organism evidence="6 7">
    <name type="scientific">Limulus polyphemus</name>
    <name type="common">Atlantic horseshoe crab</name>
    <dbReference type="NCBI Taxonomy" id="6850"/>
    <lineage>
        <taxon>Eukaryota</taxon>
        <taxon>Metazoa</taxon>
        <taxon>Ecdysozoa</taxon>
        <taxon>Arthropoda</taxon>
        <taxon>Chelicerata</taxon>
        <taxon>Merostomata</taxon>
        <taxon>Xiphosura</taxon>
        <taxon>Limulidae</taxon>
        <taxon>Limulus</taxon>
    </lineage>
</organism>
<dbReference type="Gene3D" id="2.40.50.140">
    <property type="entry name" value="Nucleic acid-binding proteins"/>
    <property type="match status" value="1"/>
</dbReference>
<dbReference type="InterPro" id="IPR012340">
    <property type="entry name" value="NA-bd_OB-fold"/>
</dbReference>
<evidence type="ECO:0000256" key="2">
    <source>
        <dbReference type="ARBA" id="ARBA00022490"/>
    </source>
</evidence>
<dbReference type="Proteomes" id="UP000694941">
    <property type="component" value="Unplaced"/>
</dbReference>
<dbReference type="GeneID" id="106465523"/>
<evidence type="ECO:0000259" key="4">
    <source>
        <dbReference type="Pfam" id="PF10447"/>
    </source>
</evidence>
<feature type="domain" description="Exosome complex component CSL4 C-terminal" evidence="4">
    <location>
        <begin position="101"/>
        <end position="141"/>
    </location>
</feature>
<dbReference type="Pfam" id="PF14382">
    <property type="entry name" value="ECR1_N"/>
    <property type="match status" value="1"/>
</dbReference>
<proteinExistence type="predicted"/>
<keyword evidence="6" id="KW-1185">Reference proteome</keyword>
<sequence length="204" mass="22657">MEEKKKENLKRICIPGQRICRADTSNITGGKGTYTRQGYICASLAGYIHIDRQEKNSVIHVKRGIEQNVVPEAGSIVTVKITSVNPRVCKCSILCVEDTELREPFRGQIRKEDVRSTEKDLVELYKCFRPGDIVLARVLSIGDAHSYFLSTAEDELGVVISISEAGVPMIPGSAEMQCPKTYVTEPRKVAKVIPEHIAVEKKKA</sequence>
<dbReference type="PANTHER" id="PTHR12686:SF8">
    <property type="entry name" value="EXOSOME COMPLEX COMPONENT CSL4"/>
    <property type="match status" value="1"/>
</dbReference>
<dbReference type="InterPro" id="IPR025721">
    <property type="entry name" value="Exosome_cplx_N_dom"/>
</dbReference>
<dbReference type="CDD" id="cd05791">
    <property type="entry name" value="S1_CSL4"/>
    <property type="match status" value="1"/>
</dbReference>
<dbReference type="SUPFAM" id="SSF110324">
    <property type="entry name" value="Ribosomal L27 protein-like"/>
    <property type="match status" value="1"/>
</dbReference>
<comment type="subcellular location">
    <subcellularLocation>
        <location evidence="1">Nucleus</location>
        <location evidence="1">Nucleolus</location>
    </subcellularLocation>
</comment>
<evidence type="ECO:0000256" key="1">
    <source>
        <dbReference type="ARBA" id="ARBA00004604"/>
    </source>
</evidence>
<dbReference type="RefSeq" id="XP_013781201.1">
    <property type="nucleotide sequence ID" value="XM_013925747.2"/>
</dbReference>
<dbReference type="SUPFAM" id="SSF50249">
    <property type="entry name" value="Nucleic acid-binding proteins"/>
    <property type="match status" value="1"/>
</dbReference>
<keyword evidence="3" id="KW-0271">Exosome</keyword>
<dbReference type="Pfam" id="PF10447">
    <property type="entry name" value="EXOSC1"/>
    <property type="match status" value="1"/>
</dbReference>
<protein>
    <submittedName>
        <fullName evidence="7">Exosome complex component CSL4-like</fullName>
    </submittedName>
</protein>
<dbReference type="PANTHER" id="PTHR12686">
    <property type="entry name" value="3'-5' EXORIBONUCLEASE CSL4-RELATED"/>
    <property type="match status" value="1"/>
</dbReference>
<feature type="domain" description="Exosome complex component N-terminal" evidence="5">
    <location>
        <begin position="12"/>
        <end position="51"/>
    </location>
</feature>
<reference evidence="7" key="1">
    <citation type="submission" date="2025-08" db="UniProtKB">
        <authorList>
            <consortium name="RefSeq"/>
        </authorList>
    </citation>
    <scope>IDENTIFICATION</scope>
    <source>
        <tissue evidence="7">Muscle</tissue>
    </source>
</reference>
<evidence type="ECO:0000259" key="5">
    <source>
        <dbReference type="Pfam" id="PF14382"/>
    </source>
</evidence>
<evidence type="ECO:0000313" key="7">
    <source>
        <dbReference type="RefSeq" id="XP_013781201.1"/>
    </source>
</evidence>
<evidence type="ECO:0000313" key="6">
    <source>
        <dbReference type="Proteomes" id="UP000694941"/>
    </source>
</evidence>
<name>A0ABM1BFX1_LIMPO</name>
<keyword evidence="2" id="KW-0963">Cytoplasm</keyword>
<evidence type="ECO:0000256" key="3">
    <source>
        <dbReference type="ARBA" id="ARBA00022835"/>
    </source>
</evidence>
<gene>
    <name evidence="7" type="primary">LOC106465523</name>
</gene>
<dbReference type="InterPro" id="IPR039771">
    <property type="entry name" value="Csl4"/>
</dbReference>
<dbReference type="Gene3D" id="2.40.50.100">
    <property type="match status" value="1"/>
</dbReference>
<dbReference type="InterPro" id="IPR019495">
    <property type="entry name" value="EXOSC1_C"/>
</dbReference>
<accession>A0ABM1BFX1</accession>